<dbReference type="InterPro" id="IPR017979">
    <property type="entry name" value="GPCR_3_CS"/>
</dbReference>
<dbReference type="PANTHER" id="PTHR24061">
    <property type="entry name" value="CALCIUM-SENSING RECEPTOR-RELATED"/>
    <property type="match status" value="1"/>
</dbReference>
<feature type="transmembrane region" description="Helical" evidence="12">
    <location>
        <begin position="588"/>
        <end position="609"/>
    </location>
</feature>
<feature type="transmembrane region" description="Helical" evidence="12">
    <location>
        <begin position="517"/>
        <end position="542"/>
    </location>
</feature>
<organism evidence="14 15">
    <name type="scientific">Geotrypetes seraphini</name>
    <name type="common">Gaboon caecilian</name>
    <name type="synonym">Caecilia seraphini</name>
    <dbReference type="NCBI Taxonomy" id="260995"/>
    <lineage>
        <taxon>Eukaryota</taxon>
        <taxon>Metazoa</taxon>
        <taxon>Chordata</taxon>
        <taxon>Craniata</taxon>
        <taxon>Vertebrata</taxon>
        <taxon>Euteleostomi</taxon>
        <taxon>Amphibia</taxon>
        <taxon>Gymnophiona</taxon>
        <taxon>Geotrypetes</taxon>
    </lineage>
</organism>
<gene>
    <name evidence="15" type="primary">LOC117349768</name>
</gene>
<sequence length="791" mass="88736">MQNMFFVIEEVNRDRNLLPNITLGFQVYDSCNIRQRALEGTLWMLTGWDEAIPNYRCQESPLATVVGETVSSSSIAMARLLGLSRYPQISYFSTSPLLSDRNHFPSFFRTVPSDVFQSLGLAQLVIHFGWTWIGFLSMDDNYGQQGVQMVKEEIIKAGVCVAFSETILRNQGNRHAVHIIHVIRSSSANAIIVFCGGSELVTVMDEMVRQNVTGKIWIASEAWSTTSLLSHQKYTGITFGTIGFALNSGEIPGFKKFLVNASPARTPNDLFLMRFWEEAFNCKWPEREAVFGFQENRTKLCTGSEDLKSLRNLYTDVTNLRATYNVYNAVYAIVHALDALSSCQQGRGPFRYGMCANVSNFQPWQLLHYIKNVRFHNKVGKEIFFDGQGNAPARYDIVNWQKSAEGTIQQVKVGSYDSSAPPGKHLTINMSAIQWGSGEAQVPPSVCSHRCRPGYRKVVRTGTPVCCYQCVQCPPGEVSNRTDSAECTKCSWNQWPNARQDQCVPRIIEFLSYEEPLGAILAATSIIFSLIPLASLGLFIYHRDTPIVKANNRNISYLLLLALTLCFLCSLTFIGYPSTEKCLIRQAAFGISFSLCISCVLVKTIMVVMAFHATKPNSAFRRWVRPELSYMVISVCILIQVLVCVSWLILSHPFSEYNTQVHPGKIIVECNEGSPLAFWCMLGYLGFLATISFIVAFLARNLPDSFNEAKFITFSMLAFLSVWMSFILAYLSARGKYMVAMEIFAILASSSALLSCIFFPKCYLILVRPELNSKENLMGRKEGASKKIKAI</sequence>
<dbReference type="CDD" id="cd15283">
    <property type="entry name" value="7tmC_V2R_pheromone"/>
    <property type="match status" value="1"/>
</dbReference>
<evidence type="ECO:0000256" key="11">
    <source>
        <dbReference type="ARBA" id="ARBA00023224"/>
    </source>
</evidence>
<comment type="subcellular location">
    <subcellularLocation>
        <location evidence="1">Cell membrane</location>
        <topology evidence="1">Multi-pass membrane protein</topology>
    </subcellularLocation>
</comment>
<evidence type="ECO:0000256" key="7">
    <source>
        <dbReference type="ARBA" id="ARBA00023040"/>
    </source>
</evidence>
<dbReference type="PANTHER" id="PTHR24061:SF599">
    <property type="entry name" value="G-PROTEIN COUPLED RECEPTORS FAMILY 3 PROFILE DOMAIN-CONTAINING PROTEIN"/>
    <property type="match status" value="1"/>
</dbReference>
<evidence type="ECO:0000256" key="1">
    <source>
        <dbReference type="ARBA" id="ARBA00004651"/>
    </source>
</evidence>
<dbReference type="FunFam" id="2.10.50.30:FF:000002">
    <property type="entry name" value="Vomeronasal 2 receptor, h1"/>
    <property type="match status" value="1"/>
</dbReference>
<evidence type="ECO:0000256" key="9">
    <source>
        <dbReference type="ARBA" id="ARBA00023170"/>
    </source>
</evidence>
<keyword evidence="3" id="KW-1003">Cell membrane</keyword>
<dbReference type="Proteomes" id="UP000515159">
    <property type="component" value="Chromosome 16"/>
</dbReference>
<evidence type="ECO:0000256" key="2">
    <source>
        <dbReference type="ARBA" id="ARBA00007242"/>
    </source>
</evidence>
<feature type="transmembrane region" description="Helical" evidence="12">
    <location>
        <begin position="711"/>
        <end position="731"/>
    </location>
</feature>
<dbReference type="FunFam" id="3.40.50.2300:FF:000016">
    <property type="entry name" value="Taste 1 receptor member 2"/>
    <property type="match status" value="1"/>
</dbReference>
<keyword evidence="8 12" id="KW-0472">Membrane</keyword>
<keyword evidence="11" id="KW-0807">Transducer</keyword>
<keyword evidence="7" id="KW-0297">G-protein coupled receptor</keyword>
<dbReference type="InParanoid" id="A0A6P8NSF3"/>
<dbReference type="Gene3D" id="3.40.50.2300">
    <property type="match status" value="2"/>
</dbReference>
<accession>A0A6P8NSF3</accession>
<evidence type="ECO:0000256" key="10">
    <source>
        <dbReference type="ARBA" id="ARBA00023180"/>
    </source>
</evidence>
<dbReference type="OrthoDB" id="5984008at2759"/>
<evidence type="ECO:0000313" key="14">
    <source>
        <dbReference type="Proteomes" id="UP000515159"/>
    </source>
</evidence>
<dbReference type="InterPro" id="IPR004073">
    <property type="entry name" value="GPCR_3_vmron_rcpt_2"/>
</dbReference>
<feature type="transmembrane region" description="Helical" evidence="12">
    <location>
        <begin position="630"/>
        <end position="650"/>
    </location>
</feature>
<dbReference type="InterPro" id="IPR038550">
    <property type="entry name" value="GPCR_3_9-Cys_sf"/>
</dbReference>
<protein>
    <submittedName>
        <fullName evidence="15">Extracellular calcium-sensing receptor-like</fullName>
    </submittedName>
</protein>
<dbReference type="InterPro" id="IPR017978">
    <property type="entry name" value="GPCR_3_C"/>
</dbReference>
<evidence type="ECO:0000256" key="8">
    <source>
        <dbReference type="ARBA" id="ARBA00023136"/>
    </source>
</evidence>
<feature type="transmembrane region" description="Helical" evidence="12">
    <location>
        <begin position="743"/>
        <end position="766"/>
    </location>
</feature>
<reference evidence="15" key="1">
    <citation type="submission" date="2025-08" db="UniProtKB">
        <authorList>
            <consortium name="RefSeq"/>
        </authorList>
    </citation>
    <scope>IDENTIFICATION</scope>
</reference>
<evidence type="ECO:0000256" key="12">
    <source>
        <dbReference type="SAM" id="Phobius"/>
    </source>
</evidence>
<dbReference type="InterPro" id="IPR028082">
    <property type="entry name" value="Peripla_BP_I"/>
</dbReference>
<feature type="domain" description="G-protein coupled receptors family 3 profile" evidence="13">
    <location>
        <begin position="517"/>
        <end position="781"/>
    </location>
</feature>
<feature type="transmembrane region" description="Helical" evidence="12">
    <location>
        <begin position="554"/>
        <end position="576"/>
    </location>
</feature>
<feature type="transmembrane region" description="Helical" evidence="12">
    <location>
        <begin position="676"/>
        <end position="699"/>
    </location>
</feature>
<dbReference type="KEGG" id="gsh:117349768"/>
<dbReference type="InterPro" id="IPR000068">
    <property type="entry name" value="GPCR_3_Ca_sens_rcpt-rel"/>
</dbReference>
<dbReference type="InterPro" id="IPR000337">
    <property type="entry name" value="GPCR_3"/>
</dbReference>
<dbReference type="AlphaFoldDB" id="A0A6P8NSF3"/>
<dbReference type="GeneID" id="117349768"/>
<dbReference type="Pfam" id="PF01094">
    <property type="entry name" value="ANF_receptor"/>
    <property type="match status" value="1"/>
</dbReference>
<dbReference type="Gene3D" id="2.10.50.30">
    <property type="entry name" value="GPCR, family 3, nine cysteines domain"/>
    <property type="match status" value="1"/>
</dbReference>
<keyword evidence="10" id="KW-0325">Glycoprotein</keyword>
<keyword evidence="5" id="KW-0732">Signal</keyword>
<evidence type="ECO:0000256" key="3">
    <source>
        <dbReference type="ARBA" id="ARBA00022475"/>
    </source>
</evidence>
<dbReference type="InterPro" id="IPR001828">
    <property type="entry name" value="ANF_lig-bd_rcpt"/>
</dbReference>
<dbReference type="Pfam" id="PF00003">
    <property type="entry name" value="7tm_3"/>
    <property type="match status" value="1"/>
</dbReference>
<dbReference type="PRINTS" id="PR00248">
    <property type="entry name" value="GPCRMGR"/>
</dbReference>
<dbReference type="RefSeq" id="XP_033779252.1">
    <property type="nucleotide sequence ID" value="XM_033923361.1"/>
</dbReference>
<keyword evidence="6 12" id="KW-1133">Transmembrane helix</keyword>
<evidence type="ECO:0000256" key="5">
    <source>
        <dbReference type="ARBA" id="ARBA00022729"/>
    </source>
</evidence>
<keyword evidence="4 12" id="KW-0812">Transmembrane</keyword>
<dbReference type="Pfam" id="PF07562">
    <property type="entry name" value="NCD3G"/>
    <property type="match status" value="1"/>
</dbReference>
<keyword evidence="9" id="KW-0675">Receptor</keyword>
<dbReference type="GO" id="GO:0005886">
    <property type="term" value="C:plasma membrane"/>
    <property type="evidence" value="ECO:0007669"/>
    <property type="project" value="UniProtKB-SubCell"/>
</dbReference>
<name>A0A6P8NSF3_GEOSA</name>
<dbReference type="FunFam" id="3.40.50.2300:FF:000475">
    <property type="entry name" value="Olfactory receptor C family, g2"/>
    <property type="match status" value="1"/>
</dbReference>
<evidence type="ECO:0000313" key="15">
    <source>
        <dbReference type="RefSeq" id="XP_033779252.1"/>
    </source>
</evidence>
<dbReference type="InterPro" id="IPR011500">
    <property type="entry name" value="GPCR_3_9-Cys_dom"/>
</dbReference>
<comment type="similarity">
    <text evidence="2">Belongs to the G-protein coupled receptor 3 family.</text>
</comment>
<dbReference type="PROSITE" id="PS50259">
    <property type="entry name" value="G_PROTEIN_RECEP_F3_4"/>
    <property type="match status" value="1"/>
</dbReference>
<evidence type="ECO:0000259" key="13">
    <source>
        <dbReference type="PROSITE" id="PS50259"/>
    </source>
</evidence>
<dbReference type="PROSITE" id="PS00981">
    <property type="entry name" value="G_PROTEIN_RECEP_F3_3"/>
    <property type="match status" value="1"/>
</dbReference>
<evidence type="ECO:0000256" key="6">
    <source>
        <dbReference type="ARBA" id="ARBA00022989"/>
    </source>
</evidence>
<dbReference type="PRINTS" id="PR01535">
    <property type="entry name" value="VOMERONASL2R"/>
</dbReference>
<evidence type="ECO:0000256" key="4">
    <source>
        <dbReference type="ARBA" id="ARBA00022692"/>
    </source>
</evidence>
<dbReference type="SUPFAM" id="SSF53822">
    <property type="entry name" value="Periplasmic binding protein-like I"/>
    <property type="match status" value="1"/>
</dbReference>
<dbReference type="GO" id="GO:0004930">
    <property type="term" value="F:G protein-coupled receptor activity"/>
    <property type="evidence" value="ECO:0007669"/>
    <property type="project" value="UniProtKB-KW"/>
</dbReference>
<keyword evidence="14" id="KW-1185">Reference proteome</keyword>
<proteinExistence type="inferred from homology"/>